<dbReference type="PANTHER" id="PTHR43239:SF1">
    <property type="entry name" value="UPF0734 PROTEIN DDB_G0273871_DDB_G0273177"/>
    <property type="match status" value="1"/>
</dbReference>
<dbReference type="EMBL" id="PTJC01000006">
    <property type="protein sequence ID" value="PPK85690.1"/>
    <property type="molecule type" value="Genomic_DNA"/>
</dbReference>
<evidence type="ECO:0000313" key="2">
    <source>
        <dbReference type="Proteomes" id="UP000237662"/>
    </source>
</evidence>
<dbReference type="InterPro" id="IPR008000">
    <property type="entry name" value="Rham/fucose_mutarotase"/>
</dbReference>
<gene>
    <name evidence="1" type="ORF">CLV84_2593</name>
</gene>
<comment type="caution">
    <text evidence="1">The sequence shown here is derived from an EMBL/GenBank/DDBJ whole genome shotgun (WGS) entry which is preliminary data.</text>
</comment>
<sequence length="113" mass="13078">MIHYLLCDLKNDPDLIAEYEAYHAAGHCWPEVTEGIRAAGIVQMEIYRTGNRLMMVMETDGTYTAERHAALNQASDTIQQWETLMDRFQQRLPFSAAGIKWVPMNKLFDLRDQ</sequence>
<dbReference type="InterPro" id="IPR052996">
    <property type="entry name" value="Carb_Metab_Mutarotase"/>
</dbReference>
<reference evidence="1 2" key="1">
    <citation type="submission" date="2018-02" db="EMBL/GenBank/DDBJ databases">
        <title>Genomic Encyclopedia of Archaeal and Bacterial Type Strains, Phase II (KMG-II): from individual species to whole genera.</title>
        <authorList>
            <person name="Goeker M."/>
        </authorList>
    </citation>
    <scope>NUCLEOTIDE SEQUENCE [LARGE SCALE GENOMIC DNA]</scope>
    <source>
        <strain evidence="1 2">DSM 29526</strain>
    </source>
</reference>
<keyword evidence="2" id="KW-1185">Reference proteome</keyword>
<protein>
    <submittedName>
        <fullName evidence="1">L-rhamnose mutarotase</fullName>
    </submittedName>
</protein>
<dbReference type="PANTHER" id="PTHR43239">
    <property type="entry name" value="UPF0734 PROTEIN DDB_G0273871/DDB_G0273177"/>
    <property type="match status" value="1"/>
</dbReference>
<organism evidence="1 2">
    <name type="scientific">Neolewinella xylanilytica</name>
    <dbReference type="NCBI Taxonomy" id="1514080"/>
    <lineage>
        <taxon>Bacteria</taxon>
        <taxon>Pseudomonadati</taxon>
        <taxon>Bacteroidota</taxon>
        <taxon>Saprospiria</taxon>
        <taxon>Saprospirales</taxon>
        <taxon>Lewinellaceae</taxon>
        <taxon>Neolewinella</taxon>
    </lineage>
</organism>
<dbReference type="InterPro" id="IPR011008">
    <property type="entry name" value="Dimeric_a/b-barrel"/>
</dbReference>
<proteinExistence type="predicted"/>
<dbReference type="SUPFAM" id="SSF54909">
    <property type="entry name" value="Dimeric alpha+beta barrel"/>
    <property type="match status" value="1"/>
</dbReference>
<dbReference type="RefSeq" id="WP_104420177.1">
    <property type="nucleotide sequence ID" value="NZ_PTJC01000006.1"/>
</dbReference>
<dbReference type="OrthoDB" id="1430580at2"/>
<dbReference type="Pfam" id="PF05336">
    <property type="entry name" value="rhaM"/>
    <property type="match status" value="1"/>
</dbReference>
<accession>A0A2S6I3F7</accession>
<dbReference type="Gene3D" id="3.30.70.100">
    <property type="match status" value="1"/>
</dbReference>
<name>A0A2S6I3F7_9BACT</name>
<dbReference type="GO" id="GO:0016857">
    <property type="term" value="F:racemase and epimerase activity, acting on carbohydrates and derivatives"/>
    <property type="evidence" value="ECO:0007669"/>
    <property type="project" value="InterPro"/>
</dbReference>
<dbReference type="Proteomes" id="UP000237662">
    <property type="component" value="Unassembled WGS sequence"/>
</dbReference>
<dbReference type="AlphaFoldDB" id="A0A2S6I3F7"/>
<evidence type="ECO:0000313" key="1">
    <source>
        <dbReference type="EMBL" id="PPK85690.1"/>
    </source>
</evidence>